<organism evidence="2 4">
    <name type="scientific">Venturia inaequalis</name>
    <name type="common">Apple scab fungus</name>
    <dbReference type="NCBI Taxonomy" id="5025"/>
    <lineage>
        <taxon>Eukaryota</taxon>
        <taxon>Fungi</taxon>
        <taxon>Dikarya</taxon>
        <taxon>Ascomycota</taxon>
        <taxon>Pezizomycotina</taxon>
        <taxon>Dothideomycetes</taxon>
        <taxon>Pleosporomycetidae</taxon>
        <taxon>Venturiales</taxon>
        <taxon>Venturiaceae</taxon>
        <taxon>Venturia</taxon>
    </lineage>
</organism>
<protein>
    <submittedName>
        <fullName evidence="2">Uncharacterized protein</fullName>
    </submittedName>
</protein>
<evidence type="ECO:0000313" key="3">
    <source>
        <dbReference type="Proteomes" id="UP000447873"/>
    </source>
</evidence>
<name>A0A8H3VM27_VENIN</name>
<evidence type="ECO:0000313" key="1">
    <source>
        <dbReference type="EMBL" id="KAE9975163.1"/>
    </source>
</evidence>
<keyword evidence="4" id="KW-1185">Reference proteome</keyword>
<dbReference type="Proteomes" id="UP000490939">
    <property type="component" value="Unassembled WGS sequence"/>
</dbReference>
<proteinExistence type="predicted"/>
<sequence>MAVTPDTQNDSKFLKSHMRMCKSTPAPSYSSRLLPFFSEQTTFIKPHPQEYKICHQAAFLPPTPILPPPLGASRYTAVLLHFNLHGVASFIATETRSKHTATPCLPRVVLVQDKLTSNDVARIISTDE</sequence>
<dbReference type="EMBL" id="WNWR01000150">
    <property type="protein sequence ID" value="KAE9990148.1"/>
    <property type="molecule type" value="Genomic_DNA"/>
</dbReference>
<accession>A0A8H3VM27</accession>
<gene>
    <name evidence="2" type="ORF">EG327_001788</name>
    <name evidence="1" type="ORF">EG328_003447</name>
</gene>
<dbReference type="Proteomes" id="UP000447873">
    <property type="component" value="Unassembled WGS sequence"/>
</dbReference>
<dbReference type="AlphaFoldDB" id="A0A8H3VM27"/>
<evidence type="ECO:0000313" key="4">
    <source>
        <dbReference type="Proteomes" id="UP000490939"/>
    </source>
</evidence>
<comment type="caution">
    <text evidence="2">The sequence shown here is derived from an EMBL/GenBank/DDBJ whole genome shotgun (WGS) entry which is preliminary data.</text>
</comment>
<reference evidence="2 4" key="1">
    <citation type="submission" date="2019-07" db="EMBL/GenBank/DDBJ databases">
        <title>Venturia inaequalis Genome Resource.</title>
        <authorList>
            <person name="Lichtner F.J."/>
        </authorList>
    </citation>
    <scope>NUCLEOTIDE SEQUENCE [LARGE SCALE GENOMIC DNA]</scope>
    <source>
        <strain evidence="1 3">120213</strain>
        <strain evidence="2 4">DMI_063113</strain>
    </source>
</reference>
<evidence type="ECO:0000313" key="2">
    <source>
        <dbReference type="EMBL" id="KAE9990148.1"/>
    </source>
</evidence>
<dbReference type="EMBL" id="WNWS01000201">
    <property type="protein sequence ID" value="KAE9975163.1"/>
    <property type="molecule type" value="Genomic_DNA"/>
</dbReference>